<gene>
    <name evidence="1" type="ORF">KIN20_015392</name>
</gene>
<dbReference type="AlphaFoldDB" id="A0AAD5N0K0"/>
<evidence type="ECO:0000313" key="2">
    <source>
        <dbReference type="Proteomes" id="UP001196413"/>
    </source>
</evidence>
<proteinExistence type="predicted"/>
<organism evidence="1 2">
    <name type="scientific">Parelaphostrongylus tenuis</name>
    <name type="common">Meningeal worm</name>
    <dbReference type="NCBI Taxonomy" id="148309"/>
    <lineage>
        <taxon>Eukaryota</taxon>
        <taxon>Metazoa</taxon>
        <taxon>Ecdysozoa</taxon>
        <taxon>Nematoda</taxon>
        <taxon>Chromadorea</taxon>
        <taxon>Rhabditida</taxon>
        <taxon>Rhabditina</taxon>
        <taxon>Rhabditomorpha</taxon>
        <taxon>Strongyloidea</taxon>
        <taxon>Metastrongylidae</taxon>
        <taxon>Parelaphostrongylus</taxon>
    </lineage>
</organism>
<sequence>MRECPTFRSRHSVAEVLGEDNDPQLSINGWFHLSRRVKQRVRSALILPRVSPSNICRLAPGCYTVLGDEDAAQFLEDGDSYDFLVLRCPPAIDAMAIVHRDKDVFPFFNYKYIDIRNYAVVEREHTTVTEQL</sequence>
<accession>A0AAD5N0K0</accession>
<keyword evidence="2" id="KW-1185">Reference proteome</keyword>
<evidence type="ECO:0000313" key="1">
    <source>
        <dbReference type="EMBL" id="KAJ1357274.1"/>
    </source>
</evidence>
<name>A0AAD5N0K0_PARTN</name>
<reference evidence="1" key="1">
    <citation type="submission" date="2021-06" db="EMBL/GenBank/DDBJ databases">
        <title>Parelaphostrongylus tenuis whole genome reference sequence.</title>
        <authorList>
            <person name="Garwood T.J."/>
            <person name="Larsen P.A."/>
            <person name="Fountain-Jones N.M."/>
            <person name="Garbe J.R."/>
            <person name="Macchietto M.G."/>
            <person name="Kania S.A."/>
            <person name="Gerhold R.W."/>
            <person name="Richards J.E."/>
            <person name="Wolf T.M."/>
        </authorList>
    </citation>
    <scope>NUCLEOTIDE SEQUENCE</scope>
    <source>
        <strain evidence="1">MNPRO001-30</strain>
        <tissue evidence="1">Meninges</tissue>
    </source>
</reference>
<dbReference type="Proteomes" id="UP001196413">
    <property type="component" value="Unassembled WGS sequence"/>
</dbReference>
<comment type="caution">
    <text evidence="1">The sequence shown here is derived from an EMBL/GenBank/DDBJ whole genome shotgun (WGS) entry which is preliminary data.</text>
</comment>
<dbReference type="EMBL" id="JAHQIW010003083">
    <property type="protein sequence ID" value="KAJ1357274.1"/>
    <property type="molecule type" value="Genomic_DNA"/>
</dbReference>
<protein>
    <submittedName>
        <fullName evidence="1">Uncharacterized protein</fullName>
    </submittedName>
</protein>